<evidence type="ECO:0008006" key="4">
    <source>
        <dbReference type="Google" id="ProtNLM"/>
    </source>
</evidence>
<reference evidence="2 3" key="1">
    <citation type="submission" date="2020-08" db="EMBL/GenBank/DDBJ databases">
        <title>Genomic Encyclopedia of Type Strains, Phase IV (KMG-IV): sequencing the most valuable type-strain genomes for metagenomic binning, comparative biology and taxonomic classification.</title>
        <authorList>
            <person name="Goeker M."/>
        </authorList>
    </citation>
    <scope>NUCLEOTIDE SEQUENCE [LARGE SCALE GENOMIC DNA]</scope>
    <source>
        <strain evidence="2 3">DSM 43350</strain>
    </source>
</reference>
<sequence length="285" mass="30273">MPRRSEPSPSPLPSITLRGYGESIWLEARAVWLQQKGTRRRIPIAAVEGARVTGRGGRSVEVALWGSDGAPGPVFVVEGRDASAAARLVEVINRERSETAPPQGGTPLVDVLPTGTSEAVRRRKRRTGAETFAVLAVYLGGIAGLALAGRPFQALLWAAGVMPLALGLLLVGPAAVAARQRWVLRKQGVAVVAQFAHGNGQRKHFRYTDLEGGVHEVRADYAAPGIGGDPQRIEVVYDPEDPNKAVCTLAVRTLVWRTAGVVLFGVPVLLLGVGMTVGQAVSLFF</sequence>
<keyword evidence="1" id="KW-1133">Transmembrane helix</keyword>
<dbReference type="AlphaFoldDB" id="A0A7W9T6R3"/>
<proteinExistence type="predicted"/>
<accession>A0A7W9T6R3</accession>
<evidence type="ECO:0000256" key="1">
    <source>
        <dbReference type="SAM" id="Phobius"/>
    </source>
</evidence>
<feature type="transmembrane region" description="Helical" evidence="1">
    <location>
        <begin position="261"/>
        <end position="284"/>
    </location>
</feature>
<evidence type="ECO:0000313" key="3">
    <source>
        <dbReference type="Proteomes" id="UP000591537"/>
    </source>
</evidence>
<comment type="caution">
    <text evidence="2">The sequence shown here is derived from an EMBL/GenBank/DDBJ whole genome shotgun (WGS) entry which is preliminary data.</text>
</comment>
<keyword evidence="1" id="KW-0812">Transmembrane</keyword>
<dbReference type="EMBL" id="JACHGV010000001">
    <property type="protein sequence ID" value="MBB6074503.1"/>
    <property type="molecule type" value="Genomic_DNA"/>
</dbReference>
<dbReference type="RefSeq" id="WP_184554939.1">
    <property type="nucleotide sequence ID" value="NZ_BAAARS010000001.1"/>
</dbReference>
<evidence type="ECO:0000313" key="2">
    <source>
        <dbReference type="EMBL" id="MBB6074503.1"/>
    </source>
</evidence>
<feature type="transmembrane region" description="Helical" evidence="1">
    <location>
        <begin position="131"/>
        <end position="149"/>
    </location>
</feature>
<gene>
    <name evidence="2" type="ORF">HNR57_000387</name>
</gene>
<organism evidence="2 3">
    <name type="scientific">Streptomyces paradoxus</name>
    <dbReference type="NCBI Taxonomy" id="66375"/>
    <lineage>
        <taxon>Bacteria</taxon>
        <taxon>Bacillati</taxon>
        <taxon>Actinomycetota</taxon>
        <taxon>Actinomycetes</taxon>
        <taxon>Kitasatosporales</taxon>
        <taxon>Streptomycetaceae</taxon>
        <taxon>Streptomyces</taxon>
    </lineage>
</organism>
<dbReference type="Proteomes" id="UP000591537">
    <property type="component" value="Unassembled WGS sequence"/>
</dbReference>
<protein>
    <recommendedName>
        <fullName evidence="4">DUF3592 domain-containing protein</fullName>
    </recommendedName>
</protein>
<keyword evidence="3" id="KW-1185">Reference proteome</keyword>
<name>A0A7W9T6R3_9ACTN</name>
<keyword evidence="1" id="KW-0472">Membrane</keyword>
<feature type="transmembrane region" description="Helical" evidence="1">
    <location>
        <begin position="155"/>
        <end position="178"/>
    </location>
</feature>